<dbReference type="PANTHER" id="PTHR11808:SF15">
    <property type="entry name" value="CYSTATHIONINE GAMMA-LYASE"/>
    <property type="match status" value="1"/>
</dbReference>
<dbReference type="EMBL" id="CP030840">
    <property type="protein sequence ID" value="AXC09494.1"/>
    <property type="molecule type" value="Genomic_DNA"/>
</dbReference>
<accession>A0A2Z5FSP5</accession>
<keyword evidence="7" id="KW-0456">Lyase</keyword>
<evidence type="ECO:0000256" key="5">
    <source>
        <dbReference type="RuleBase" id="RU362118"/>
    </source>
</evidence>
<reference evidence="7 8" key="1">
    <citation type="journal article" date="2018" name="Front. Microbiol.">
        <title>Hydrolytic Capabilities as a Key to Environmental Success: Chitinolytic and Cellulolytic Acidobacteria From Acidic Sub-arctic Soils and Boreal Peatlands.</title>
        <authorList>
            <person name="Belova S.E."/>
            <person name="Ravin N.V."/>
            <person name="Pankratov T.A."/>
            <person name="Rakitin A.L."/>
            <person name="Ivanova A.A."/>
            <person name="Beletsky A.V."/>
            <person name="Mardanov A.V."/>
            <person name="Sinninghe Damste J.S."/>
            <person name="Dedysh S.N."/>
        </authorList>
    </citation>
    <scope>NUCLEOTIDE SEQUENCE [LARGE SCALE GENOMIC DNA]</scope>
    <source>
        <strain evidence="7 8">SBC82</strain>
    </source>
</reference>
<protein>
    <submittedName>
        <fullName evidence="7">Cystathionine gamma-lyase</fullName>
    </submittedName>
</protein>
<dbReference type="FunFam" id="3.40.640.10:FF:000009">
    <property type="entry name" value="Cystathionine gamma-synthase homolog"/>
    <property type="match status" value="1"/>
</dbReference>
<dbReference type="Pfam" id="PF01053">
    <property type="entry name" value="Cys_Met_Meta_PP"/>
    <property type="match status" value="1"/>
</dbReference>
<evidence type="ECO:0000256" key="3">
    <source>
        <dbReference type="ARBA" id="ARBA00022898"/>
    </source>
</evidence>
<evidence type="ECO:0000256" key="6">
    <source>
        <dbReference type="SAM" id="MobiDB-lite"/>
    </source>
</evidence>
<proteinExistence type="inferred from homology"/>
<evidence type="ECO:0000256" key="2">
    <source>
        <dbReference type="ARBA" id="ARBA00009077"/>
    </source>
</evidence>
<dbReference type="GO" id="GO:0019346">
    <property type="term" value="P:transsulfuration"/>
    <property type="evidence" value="ECO:0007669"/>
    <property type="project" value="InterPro"/>
</dbReference>
<dbReference type="InterPro" id="IPR015422">
    <property type="entry name" value="PyrdxlP-dep_Trfase_small"/>
</dbReference>
<dbReference type="PANTHER" id="PTHR11808">
    <property type="entry name" value="TRANS-SULFURATION ENZYME FAMILY MEMBER"/>
    <property type="match status" value="1"/>
</dbReference>
<evidence type="ECO:0000256" key="4">
    <source>
        <dbReference type="PIRSR" id="PIRSR001434-2"/>
    </source>
</evidence>
<evidence type="ECO:0000313" key="7">
    <source>
        <dbReference type="EMBL" id="AXC09494.1"/>
    </source>
</evidence>
<dbReference type="Proteomes" id="UP000253606">
    <property type="component" value="Chromosome"/>
</dbReference>
<dbReference type="CDD" id="cd00614">
    <property type="entry name" value="CGS_like"/>
    <property type="match status" value="1"/>
</dbReference>
<dbReference type="Gene3D" id="3.90.1150.10">
    <property type="entry name" value="Aspartate Aminotransferase, domain 1"/>
    <property type="match status" value="1"/>
</dbReference>
<organism evidence="7 8">
    <name type="scientific">Acidisarcina polymorpha</name>
    <dbReference type="NCBI Taxonomy" id="2211140"/>
    <lineage>
        <taxon>Bacteria</taxon>
        <taxon>Pseudomonadati</taxon>
        <taxon>Acidobacteriota</taxon>
        <taxon>Terriglobia</taxon>
        <taxon>Terriglobales</taxon>
        <taxon>Acidobacteriaceae</taxon>
        <taxon>Acidisarcina</taxon>
    </lineage>
</organism>
<dbReference type="Gene3D" id="3.40.640.10">
    <property type="entry name" value="Type I PLP-dependent aspartate aminotransferase-like (Major domain)"/>
    <property type="match status" value="1"/>
</dbReference>
<dbReference type="KEGG" id="abas:ACPOL_0107"/>
<dbReference type="FunFam" id="3.90.1150.10:FF:000033">
    <property type="entry name" value="Cystathionine gamma-synthase"/>
    <property type="match status" value="1"/>
</dbReference>
<sequence length="388" mass="41573">MAGEKAGFATRAIHTGQPPDPTTGAVNVPLYLSSTYAQEEIGKDKGYDYSRAGNPTRTALEVCLASLEGGLTSHVFGSGMAAIAALVTLMKSGDHVICGENVYGGTPRLFNQVFAPYGIDFTYVDTSNVEALRAAIRPETRLVHIETPTNPLMNLTDIAAVAEVCHSREVELSVDNTFMSPYFQRPIDLGADIVMHSTTKFLNGHSDGLGGVLVGTTPEHTSRFDFVEKAVGGILSPFESWLILRGVKTLAVRMRQHDENGRIVAQFLDGHGKVDRVFYPGLSAGRNAHPQYELAAQQMTGFGSMITIELGSFEKARSFTKQLRVATLGESLGGVETLVSHPATMTHAGLGAEGRAKVGITDGMVRLSVGIEDVGDLLEDFEQALAMV</sequence>
<keyword evidence="3 4" id="KW-0663">Pyridoxal phosphate</keyword>
<dbReference type="GO" id="GO:0019343">
    <property type="term" value="P:cysteine biosynthetic process via cystathionine"/>
    <property type="evidence" value="ECO:0007669"/>
    <property type="project" value="TreeGrafter"/>
</dbReference>
<dbReference type="GO" id="GO:0005737">
    <property type="term" value="C:cytoplasm"/>
    <property type="evidence" value="ECO:0007669"/>
    <property type="project" value="TreeGrafter"/>
</dbReference>
<dbReference type="InterPro" id="IPR015421">
    <property type="entry name" value="PyrdxlP-dep_Trfase_major"/>
</dbReference>
<name>A0A2Z5FSP5_9BACT</name>
<dbReference type="GO" id="GO:0030170">
    <property type="term" value="F:pyridoxal phosphate binding"/>
    <property type="evidence" value="ECO:0007669"/>
    <property type="project" value="InterPro"/>
</dbReference>
<dbReference type="GO" id="GO:0003962">
    <property type="term" value="F:cystathionine gamma-synthase activity"/>
    <property type="evidence" value="ECO:0007669"/>
    <property type="project" value="TreeGrafter"/>
</dbReference>
<comment type="cofactor">
    <cofactor evidence="1 5">
        <name>pyridoxal 5'-phosphate</name>
        <dbReference type="ChEBI" id="CHEBI:597326"/>
    </cofactor>
</comment>
<dbReference type="InterPro" id="IPR015424">
    <property type="entry name" value="PyrdxlP-dep_Trfase"/>
</dbReference>
<gene>
    <name evidence="7" type="ORF">ACPOL_0107</name>
</gene>
<dbReference type="PROSITE" id="PS00868">
    <property type="entry name" value="CYS_MET_METAB_PP"/>
    <property type="match status" value="1"/>
</dbReference>
<feature type="modified residue" description="N6-(pyridoxal phosphate)lysine" evidence="4">
    <location>
        <position position="200"/>
    </location>
</feature>
<dbReference type="GO" id="GO:0004123">
    <property type="term" value="F:cystathionine gamma-lyase activity"/>
    <property type="evidence" value="ECO:0007669"/>
    <property type="project" value="TreeGrafter"/>
</dbReference>
<dbReference type="InterPro" id="IPR000277">
    <property type="entry name" value="Cys/Met-Metab_PyrdxlP-dep_enz"/>
</dbReference>
<dbReference type="AlphaFoldDB" id="A0A2Z5FSP5"/>
<dbReference type="RefSeq" id="WP_114205323.1">
    <property type="nucleotide sequence ID" value="NZ_CP030840.1"/>
</dbReference>
<feature type="region of interest" description="Disordered" evidence="6">
    <location>
        <begin position="1"/>
        <end position="25"/>
    </location>
</feature>
<comment type="similarity">
    <text evidence="2 5">Belongs to the trans-sulfuration enzymes family.</text>
</comment>
<dbReference type="InterPro" id="IPR054542">
    <property type="entry name" value="Cys_met_metab_PP"/>
</dbReference>
<evidence type="ECO:0000313" key="8">
    <source>
        <dbReference type="Proteomes" id="UP000253606"/>
    </source>
</evidence>
<dbReference type="SUPFAM" id="SSF53383">
    <property type="entry name" value="PLP-dependent transferases"/>
    <property type="match status" value="1"/>
</dbReference>
<dbReference type="PIRSF" id="PIRSF001434">
    <property type="entry name" value="CGS"/>
    <property type="match status" value="1"/>
</dbReference>
<keyword evidence="8" id="KW-1185">Reference proteome</keyword>
<dbReference type="OrthoDB" id="9803887at2"/>
<dbReference type="GO" id="GO:0009086">
    <property type="term" value="P:methionine biosynthetic process"/>
    <property type="evidence" value="ECO:0007669"/>
    <property type="project" value="UniProtKB-ARBA"/>
</dbReference>
<evidence type="ECO:0000256" key="1">
    <source>
        <dbReference type="ARBA" id="ARBA00001933"/>
    </source>
</evidence>